<reference evidence="1 2" key="1">
    <citation type="submission" date="2022-08" db="EMBL/GenBank/DDBJ databases">
        <title>Reclassification of Massilia species as members of the genera Telluria, Duganella, Pseudoduganella, Mokoshia gen. nov. and Zemynaea gen. nov. using orthogonal and non-orthogonal genome-based approaches.</title>
        <authorList>
            <person name="Bowman J.P."/>
        </authorList>
    </citation>
    <scope>NUCLEOTIDE SEQUENCE [LARGE SCALE GENOMIC DNA]</scope>
    <source>
        <strain evidence="1 2">LMG 28164</strain>
    </source>
</reference>
<accession>A0ABT2A689</accession>
<protein>
    <submittedName>
        <fullName evidence="1">Uncharacterized protein</fullName>
    </submittedName>
</protein>
<name>A0ABT2A689_9BURK</name>
<evidence type="ECO:0000313" key="2">
    <source>
        <dbReference type="Proteomes" id="UP001205560"/>
    </source>
</evidence>
<evidence type="ECO:0000313" key="1">
    <source>
        <dbReference type="EMBL" id="MCS0589350.1"/>
    </source>
</evidence>
<comment type="caution">
    <text evidence="1">The sequence shown here is derived from an EMBL/GenBank/DDBJ whole genome shotgun (WGS) entry which is preliminary data.</text>
</comment>
<organism evidence="1 2">
    <name type="scientific">Massilia norwichensis</name>
    <dbReference type="NCBI Taxonomy" id="1442366"/>
    <lineage>
        <taxon>Bacteria</taxon>
        <taxon>Pseudomonadati</taxon>
        <taxon>Pseudomonadota</taxon>
        <taxon>Betaproteobacteria</taxon>
        <taxon>Burkholderiales</taxon>
        <taxon>Oxalobacteraceae</taxon>
        <taxon>Telluria group</taxon>
        <taxon>Massilia</taxon>
    </lineage>
</organism>
<dbReference type="EMBL" id="JANUGX010000008">
    <property type="protein sequence ID" value="MCS0589350.1"/>
    <property type="molecule type" value="Genomic_DNA"/>
</dbReference>
<keyword evidence="2" id="KW-1185">Reference proteome</keyword>
<gene>
    <name evidence="1" type="ORF">NX782_09040</name>
</gene>
<dbReference type="RefSeq" id="WP_258845115.1">
    <property type="nucleotide sequence ID" value="NZ_JANUGX010000008.1"/>
</dbReference>
<dbReference type="Proteomes" id="UP001205560">
    <property type="component" value="Unassembled WGS sequence"/>
</dbReference>
<sequence length="193" mass="21519">MKIPPQQALLQLMLQLQNNGLALSQAYAARQSALELEKVLTVERLSSMAGVQTSLAAIDALEALVAEHRTLVQQWLVEATRQLVPVLEEHPADQRQAISDGLMTALQAQMEHQHLSMQARAEWIDAARTIFGLARRARELDPQVKHGVFADEADADEAERQGERMDAAAATEQRLQEALAARMRARLEQMQPR</sequence>
<proteinExistence type="predicted"/>